<comment type="subcellular location">
    <subcellularLocation>
        <location evidence="1">Membrane</location>
        <topology evidence="1">Multi-pass membrane protein</topology>
    </subcellularLocation>
</comment>
<dbReference type="InterPro" id="IPR011701">
    <property type="entry name" value="MFS"/>
</dbReference>
<keyword evidence="9" id="KW-1185">Reference proteome</keyword>
<dbReference type="InterPro" id="IPR020846">
    <property type="entry name" value="MFS_dom"/>
</dbReference>
<feature type="transmembrane region" description="Helical" evidence="6">
    <location>
        <begin position="336"/>
        <end position="356"/>
    </location>
</feature>
<evidence type="ECO:0000256" key="3">
    <source>
        <dbReference type="ARBA" id="ARBA00022692"/>
    </source>
</evidence>
<dbReference type="RefSeq" id="WP_249849026.1">
    <property type="nucleotide sequence ID" value="NZ_JAMGBD010000002.1"/>
</dbReference>
<evidence type="ECO:0000259" key="7">
    <source>
        <dbReference type="PROSITE" id="PS50850"/>
    </source>
</evidence>
<dbReference type="SUPFAM" id="SSF103473">
    <property type="entry name" value="MFS general substrate transporter"/>
    <property type="match status" value="1"/>
</dbReference>
<keyword evidence="4 6" id="KW-1133">Transmembrane helix</keyword>
<dbReference type="PANTHER" id="PTHR43791:SF36">
    <property type="entry name" value="TRANSPORTER, PUTATIVE (AFU_ORTHOLOGUE AFUA_6G08340)-RELATED"/>
    <property type="match status" value="1"/>
</dbReference>
<evidence type="ECO:0000256" key="2">
    <source>
        <dbReference type="ARBA" id="ARBA00022448"/>
    </source>
</evidence>
<feature type="transmembrane region" description="Helical" evidence="6">
    <location>
        <begin position="180"/>
        <end position="201"/>
    </location>
</feature>
<keyword evidence="2" id="KW-0813">Transport</keyword>
<evidence type="ECO:0000256" key="4">
    <source>
        <dbReference type="ARBA" id="ARBA00022989"/>
    </source>
</evidence>
<keyword evidence="3 6" id="KW-0812">Transmembrane</keyword>
<protein>
    <submittedName>
        <fullName evidence="8">MFS transporter</fullName>
    </submittedName>
</protein>
<evidence type="ECO:0000256" key="1">
    <source>
        <dbReference type="ARBA" id="ARBA00004141"/>
    </source>
</evidence>
<accession>A0ABT0RPR4</accession>
<dbReference type="CDD" id="cd17319">
    <property type="entry name" value="MFS_ExuT_GudP_like"/>
    <property type="match status" value="1"/>
</dbReference>
<feature type="transmembrane region" description="Helical" evidence="6">
    <location>
        <begin position="149"/>
        <end position="168"/>
    </location>
</feature>
<gene>
    <name evidence="8" type="ORF">LZ536_12070</name>
</gene>
<dbReference type="EMBL" id="JAMGBD010000002">
    <property type="protein sequence ID" value="MCL6684627.1"/>
    <property type="molecule type" value="Genomic_DNA"/>
</dbReference>
<sequence length="435" mass="46595">MSQTVGNPVERSTISIISWRILPLIGLGYLFSLMDRVNVSFAALQMNEELKFSATVYGIGAGTFYLAYALFEIPSNMLLTRFGARRWLARIMVTWGILAAGMMFVRTPTQFYIMRFLLGAAEAGFFPGVVFYLSHWFPRMQRGRAISRFYFFGPLASTIMGAASPVLLNLHGHGGLSGWQWLFLVEGLPAAFVGIAIFFLLPDAPRGVRWLSEPQKDWIDSNLAADAERLAAHGTGGLRAAVSHPATLRFGFLGMLTIGAMMTYTLSAPLILKGAGFGSGAIGTLVAVGGVLGALGMLATGWVSDRRGERFTTMWISTTLMGLSFALTAVADSKPVFAVAYLLYGLSWGSVTLSQVSAWPDVLHGRVLALGCAAVNTLSQIGAFLMPIGWGRAADATGSFDAGLIGLTVATAIALLMTAELASHVRRTQARVATA</sequence>
<proteinExistence type="predicted"/>
<feature type="transmembrane region" description="Helical" evidence="6">
    <location>
        <begin position="111"/>
        <end position="137"/>
    </location>
</feature>
<feature type="transmembrane region" description="Helical" evidence="6">
    <location>
        <begin position="311"/>
        <end position="330"/>
    </location>
</feature>
<dbReference type="InterPro" id="IPR036259">
    <property type="entry name" value="MFS_trans_sf"/>
</dbReference>
<feature type="transmembrane region" description="Helical" evidence="6">
    <location>
        <begin position="368"/>
        <end position="390"/>
    </location>
</feature>
<dbReference type="Proteomes" id="UP001165363">
    <property type="component" value="Unassembled WGS sequence"/>
</dbReference>
<evidence type="ECO:0000256" key="6">
    <source>
        <dbReference type="SAM" id="Phobius"/>
    </source>
</evidence>
<feature type="domain" description="Major facilitator superfamily (MFS) profile" evidence="7">
    <location>
        <begin position="21"/>
        <end position="426"/>
    </location>
</feature>
<evidence type="ECO:0000313" key="9">
    <source>
        <dbReference type="Proteomes" id="UP001165363"/>
    </source>
</evidence>
<organism evidence="8 9">
    <name type="scientific">Sphingomonas alba</name>
    <dbReference type="NCBI Taxonomy" id="2908208"/>
    <lineage>
        <taxon>Bacteria</taxon>
        <taxon>Pseudomonadati</taxon>
        <taxon>Pseudomonadota</taxon>
        <taxon>Alphaproteobacteria</taxon>
        <taxon>Sphingomonadales</taxon>
        <taxon>Sphingomonadaceae</taxon>
        <taxon>Sphingomonas</taxon>
    </lineage>
</organism>
<reference evidence="8" key="1">
    <citation type="submission" date="2022-05" db="EMBL/GenBank/DDBJ databases">
        <authorList>
            <person name="Jo J.-H."/>
            <person name="Im W.-T."/>
        </authorList>
    </citation>
    <scope>NUCLEOTIDE SEQUENCE</scope>
    <source>
        <strain evidence="8">SE158</strain>
    </source>
</reference>
<evidence type="ECO:0000313" key="8">
    <source>
        <dbReference type="EMBL" id="MCL6684627.1"/>
    </source>
</evidence>
<feature type="transmembrane region" description="Helical" evidence="6">
    <location>
        <begin position="250"/>
        <end position="271"/>
    </location>
</feature>
<dbReference type="PANTHER" id="PTHR43791">
    <property type="entry name" value="PERMEASE-RELATED"/>
    <property type="match status" value="1"/>
</dbReference>
<keyword evidence="5 6" id="KW-0472">Membrane</keyword>
<evidence type="ECO:0000256" key="5">
    <source>
        <dbReference type="ARBA" id="ARBA00023136"/>
    </source>
</evidence>
<comment type="caution">
    <text evidence="8">The sequence shown here is derived from an EMBL/GenBank/DDBJ whole genome shotgun (WGS) entry which is preliminary data.</text>
</comment>
<feature type="transmembrane region" description="Helical" evidence="6">
    <location>
        <begin position="12"/>
        <end position="32"/>
    </location>
</feature>
<dbReference type="PROSITE" id="PS50850">
    <property type="entry name" value="MFS"/>
    <property type="match status" value="1"/>
</dbReference>
<feature type="transmembrane region" description="Helical" evidence="6">
    <location>
        <begin position="402"/>
        <end position="422"/>
    </location>
</feature>
<dbReference type="Pfam" id="PF07690">
    <property type="entry name" value="MFS_1"/>
    <property type="match status" value="1"/>
</dbReference>
<dbReference type="Gene3D" id="1.20.1250.20">
    <property type="entry name" value="MFS general substrate transporter like domains"/>
    <property type="match status" value="2"/>
</dbReference>
<feature type="transmembrane region" description="Helical" evidence="6">
    <location>
        <begin position="52"/>
        <end position="71"/>
    </location>
</feature>
<feature type="transmembrane region" description="Helical" evidence="6">
    <location>
        <begin position="87"/>
        <end position="105"/>
    </location>
</feature>
<feature type="transmembrane region" description="Helical" evidence="6">
    <location>
        <begin position="277"/>
        <end position="299"/>
    </location>
</feature>
<name>A0ABT0RPR4_9SPHN</name>